<evidence type="ECO:0000256" key="1">
    <source>
        <dbReference type="ARBA" id="ARBA00022829"/>
    </source>
</evidence>
<organism evidence="4 5">
    <name type="scientific">Clostridium felsineum</name>
    <dbReference type="NCBI Taxonomy" id="36839"/>
    <lineage>
        <taxon>Bacteria</taxon>
        <taxon>Bacillati</taxon>
        <taxon>Bacillota</taxon>
        <taxon>Clostridia</taxon>
        <taxon>Eubacteriales</taxon>
        <taxon>Clostridiaceae</taxon>
        <taxon>Clostridium</taxon>
    </lineage>
</organism>
<dbReference type="Proteomes" id="UP000190951">
    <property type="component" value="Chromosome"/>
</dbReference>
<comment type="function">
    <text evidence="3">Participates in chromosomal partition during cell division. May act via the formation of a condensin-like complex containing Smc and ScpB that pull DNA away from mid-cell into both cell halves.</text>
</comment>
<name>A0A1S8L4L2_9CLOT</name>
<proteinExistence type="inferred from homology"/>
<dbReference type="Gene3D" id="1.10.10.580">
    <property type="entry name" value="Structural maintenance of chromosome 1. Chain E"/>
    <property type="match status" value="1"/>
</dbReference>
<dbReference type="GO" id="GO:0051301">
    <property type="term" value="P:cell division"/>
    <property type="evidence" value="ECO:0007669"/>
    <property type="project" value="UniProtKB-KW"/>
</dbReference>
<dbReference type="NCBIfam" id="NF000994">
    <property type="entry name" value="PRK00104.1-3"/>
    <property type="match status" value="1"/>
</dbReference>
<dbReference type="Pfam" id="PF02616">
    <property type="entry name" value="SMC_ScpA"/>
    <property type="match status" value="1"/>
</dbReference>
<keyword evidence="1 3" id="KW-0159">Chromosome partition</keyword>
<comment type="subunit">
    <text evidence="3">Component of a cohesin-like complex composed of ScpA, ScpB and the Smc homodimer, in which ScpA and ScpB bind to the head domain of Smc. The presence of the three proteins is required for the association of the complex with DNA.</text>
</comment>
<dbReference type="InterPro" id="IPR003768">
    <property type="entry name" value="ScpA"/>
</dbReference>
<dbReference type="PANTHER" id="PTHR33969">
    <property type="entry name" value="SEGREGATION AND CONDENSATION PROTEIN A"/>
    <property type="match status" value="1"/>
</dbReference>
<keyword evidence="3" id="KW-0963">Cytoplasm</keyword>
<keyword evidence="5" id="KW-1185">Reference proteome</keyword>
<dbReference type="STRING" id="84029.CROST_24840"/>
<sequence length="248" mass="29207">MTLNINIDNFQGPFDLLLHLIKKNKMNIYEIKIFDITNQYIQYLNQMKEMDLEITSEFIVMAATLIEIKSKYLLPKAKNEEEEKEENDPTKELVSKLVEYKKFKAAAEFLKNRELGYGEVFSKKPEIIDDTEEVNNADILKGITLLDMYKLFEKLIDMYRSRINTNNSLPDKIAPDAYKIEDKMDEISAAIRLNRQMYFSRIINKCSNKIEVVVTFLALLELIKLKDIKVYQANNFKDIYIEETREVE</sequence>
<dbReference type="InterPro" id="IPR023093">
    <property type="entry name" value="ScpA-like_C"/>
</dbReference>
<dbReference type="KEGG" id="crw:CROST_025010"/>
<dbReference type="HAMAP" id="MF_01805">
    <property type="entry name" value="ScpA"/>
    <property type="match status" value="1"/>
</dbReference>
<dbReference type="GO" id="GO:0007059">
    <property type="term" value="P:chromosome segregation"/>
    <property type="evidence" value="ECO:0007669"/>
    <property type="project" value="UniProtKB-UniRule"/>
</dbReference>
<dbReference type="GO" id="GO:0006260">
    <property type="term" value="P:DNA replication"/>
    <property type="evidence" value="ECO:0007669"/>
    <property type="project" value="UniProtKB-UniRule"/>
</dbReference>
<reference evidence="4 5" key="1">
    <citation type="submission" date="2022-04" db="EMBL/GenBank/DDBJ databases">
        <title>Genome sequence of C. roseum typestrain.</title>
        <authorList>
            <person name="Poehlein A."/>
            <person name="Schoch T."/>
            <person name="Duerre P."/>
            <person name="Daniel R."/>
        </authorList>
    </citation>
    <scope>NUCLEOTIDE SEQUENCE [LARGE SCALE GENOMIC DNA]</scope>
    <source>
        <strain evidence="4 5">DSM 7320</strain>
    </source>
</reference>
<dbReference type="GO" id="GO:0005737">
    <property type="term" value="C:cytoplasm"/>
    <property type="evidence" value="ECO:0007669"/>
    <property type="project" value="UniProtKB-SubCell"/>
</dbReference>
<dbReference type="EMBL" id="CP096983">
    <property type="protein sequence ID" value="URZ11784.1"/>
    <property type="molecule type" value="Genomic_DNA"/>
</dbReference>
<evidence type="ECO:0000256" key="3">
    <source>
        <dbReference type="HAMAP-Rule" id="MF_01805"/>
    </source>
</evidence>
<dbReference type="RefSeq" id="WP_077835810.1">
    <property type="nucleotide sequence ID" value="NZ_CP096983.1"/>
</dbReference>
<comment type="similarity">
    <text evidence="3">Belongs to the ScpA family.</text>
</comment>
<gene>
    <name evidence="3 4" type="primary">scpA</name>
    <name evidence="4" type="ORF">CROST_025010</name>
</gene>
<evidence type="ECO:0000256" key="2">
    <source>
        <dbReference type="ARBA" id="ARBA00044777"/>
    </source>
</evidence>
<evidence type="ECO:0000313" key="5">
    <source>
        <dbReference type="Proteomes" id="UP000190951"/>
    </source>
</evidence>
<dbReference type="PANTHER" id="PTHR33969:SF2">
    <property type="entry name" value="SEGREGATION AND CONDENSATION PROTEIN A"/>
    <property type="match status" value="1"/>
</dbReference>
<comment type="subcellular location">
    <subcellularLocation>
        <location evidence="3">Cytoplasm</location>
    </subcellularLocation>
    <text evidence="3">Associated with two foci at the outer edges of the nucleoid region in young cells, and at four foci within both cell halves in older cells.</text>
</comment>
<protein>
    <recommendedName>
        <fullName evidence="2 3">Segregation and condensation protein A</fullName>
    </recommendedName>
</protein>
<keyword evidence="3" id="KW-0131">Cell cycle</keyword>
<keyword evidence="3" id="KW-0132">Cell division</keyword>
<dbReference type="Gene3D" id="6.10.250.2410">
    <property type="match status" value="1"/>
</dbReference>
<accession>A0A1S8L4L2</accession>
<dbReference type="AlphaFoldDB" id="A0A1S8L4L2"/>
<evidence type="ECO:0000313" key="4">
    <source>
        <dbReference type="EMBL" id="URZ11784.1"/>
    </source>
</evidence>